<dbReference type="EMBL" id="MLJW01000303">
    <property type="protein sequence ID" value="OIQ90133.1"/>
    <property type="molecule type" value="Genomic_DNA"/>
</dbReference>
<dbReference type="Pfam" id="PF03938">
    <property type="entry name" value="OmpH"/>
    <property type="match status" value="1"/>
</dbReference>
<reference evidence="4" key="1">
    <citation type="submission" date="2016-10" db="EMBL/GenBank/DDBJ databases">
        <title>Sequence of Gallionella enrichment culture.</title>
        <authorList>
            <person name="Poehlein A."/>
            <person name="Muehling M."/>
            <person name="Daniel R."/>
        </authorList>
    </citation>
    <scope>NUCLEOTIDE SEQUENCE</scope>
</reference>
<dbReference type="PANTHER" id="PTHR35089:SF1">
    <property type="entry name" value="CHAPERONE PROTEIN SKP"/>
    <property type="match status" value="1"/>
</dbReference>
<dbReference type="InterPro" id="IPR024930">
    <property type="entry name" value="Skp_dom_sf"/>
</dbReference>
<dbReference type="SMART" id="SM00935">
    <property type="entry name" value="OmpH"/>
    <property type="match status" value="1"/>
</dbReference>
<protein>
    <submittedName>
        <fullName evidence="4">Chaperone protein Skp</fullName>
    </submittedName>
</protein>
<evidence type="ECO:0000313" key="4">
    <source>
        <dbReference type="EMBL" id="OIQ90133.1"/>
    </source>
</evidence>
<dbReference type="InterPro" id="IPR005632">
    <property type="entry name" value="Chaperone_Skp"/>
</dbReference>
<organism evidence="4">
    <name type="scientific">mine drainage metagenome</name>
    <dbReference type="NCBI Taxonomy" id="410659"/>
    <lineage>
        <taxon>unclassified sequences</taxon>
        <taxon>metagenomes</taxon>
        <taxon>ecological metagenomes</taxon>
    </lineage>
</organism>
<proteinExistence type="inferred from homology"/>
<dbReference type="GO" id="GO:0005829">
    <property type="term" value="C:cytosol"/>
    <property type="evidence" value="ECO:0007669"/>
    <property type="project" value="TreeGrafter"/>
</dbReference>
<dbReference type="PANTHER" id="PTHR35089">
    <property type="entry name" value="CHAPERONE PROTEIN SKP"/>
    <property type="match status" value="1"/>
</dbReference>
<evidence type="ECO:0000256" key="1">
    <source>
        <dbReference type="ARBA" id="ARBA00009091"/>
    </source>
</evidence>
<dbReference type="AlphaFoldDB" id="A0A1J5RPY6"/>
<evidence type="ECO:0000256" key="2">
    <source>
        <dbReference type="ARBA" id="ARBA00022729"/>
    </source>
</evidence>
<comment type="caution">
    <text evidence="4">The sequence shown here is derived from an EMBL/GenBank/DDBJ whole genome shotgun (WGS) entry which is preliminary data.</text>
</comment>
<keyword evidence="3" id="KW-0175">Coiled coil</keyword>
<sequence length="188" mass="20710">MKLMTRLARYTLSASLCTAALLSCVPALAQTAPAKPSANAAATGGKIGFINTERILKDSALAKAAQQKLEAEFSKRDKELQDMAAKIKALNQKLEKDGPVMSDSDRINTQQQLVEMNREFQRKQREFGEDLNAKRNAALAIVLDKANKVVKEIAEKDNYDIIFQDAVYVNPRIDITDKVLKALDASGK</sequence>
<dbReference type="SUPFAM" id="SSF111384">
    <property type="entry name" value="OmpH-like"/>
    <property type="match status" value="1"/>
</dbReference>
<dbReference type="Gene3D" id="3.30.910.20">
    <property type="entry name" value="Skp domain"/>
    <property type="match status" value="1"/>
</dbReference>
<comment type="similarity">
    <text evidence="1">Belongs to the Skp family.</text>
</comment>
<evidence type="ECO:0000256" key="3">
    <source>
        <dbReference type="SAM" id="Coils"/>
    </source>
</evidence>
<name>A0A1J5RPY6_9ZZZZ</name>
<dbReference type="GO" id="GO:0051082">
    <property type="term" value="F:unfolded protein binding"/>
    <property type="evidence" value="ECO:0007669"/>
    <property type="project" value="InterPro"/>
</dbReference>
<dbReference type="GO" id="GO:0050821">
    <property type="term" value="P:protein stabilization"/>
    <property type="evidence" value="ECO:0007669"/>
    <property type="project" value="TreeGrafter"/>
</dbReference>
<gene>
    <name evidence="4" type="primary">skp_6</name>
    <name evidence="4" type="ORF">GALL_279900</name>
</gene>
<feature type="coiled-coil region" evidence="3">
    <location>
        <begin position="77"/>
        <end position="126"/>
    </location>
</feature>
<dbReference type="PROSITE" id="PS51257">
    <property type="entry name" value="PROKAR_LIPOPROTEIN"/>
    <property type="match status" value="1"/>
</dbReference>
<accession>A0A1J5RPY6</accession>
<keyword evidence="2" id="KW-0732">Signal</keyword>